<dbReference type="InterPro" id="IPR044946">
    <property type="entry name" value="Restrct_endonuc_typeI_TRD_sf"/>
</dbReference>
<evidence type="ECO:0000313" key="3">
    <source>
        <dbReference type="EMBL" id="MEX0381283.1"/>
    </source>
</evidence>
<keyword evidence="3" id="KW-0378">Hydrolase</keyword>
<organism evidence="3 4">
    <name type="scientific">Leuconostoc aquikimchii</name>
    <dbReference type="NCBI Taxonomy" id="3236804"/>
    <lineage>
        <taxon>Bacteria</taxon>
        <taxon>Bacillati</taxon>
        <taxon>Bacillota</taxon>
        <taxon>Bacilli</taxon>
        <taxon>Lactobacillales</taxon>
        <taxon>Lactobacillaceae</taxon>
        <taxon>Leuconostoc</taxon>
    </lineage>
</organism>
<sequence length="196" mass="22473">MKKAGKILKISSGSPQFRIQAVFDHVAPLYFFYGQNEIDNDLVGLNIDKSERKSVRTFDQVITVSEGDVVFSLVSGQATLVRKIHEGYLLTQNYVKINLNEQLDNKYLTYILNEDDNIKKQLKLGLQGSQVLKYTLKQIREIDMPAIPALSMQRLIGDVYFNQIHLQALKKQTADLETVSTLEKLKRIDKNERIEI</sequence>
<keyword evidence="4" id="KW-1185">Reference proteome</keyword>
<dbReference type="EMBL" id="JBFPER010000001">
    <property type="protein sequence ID" value="MEX0381283.1"/>
    <property type="molecule type" value="Genomic_DNA"/>
</dbReference>
<keyword evidence="1" id="KW-0680">Restriction system</keyword>
<evidence type="ECO:0000256" key="2">
    <source>
        <dbReference type="ARBA" id="ARBA00023125"/>
    </source>
</evidence>
<name>A0ABV3S5D8_9LACO</name>
<comment type="caution">
    <text evidence="3">The sequence shown here is derived from an EMBL/GenBank/DDBJ whole genome shotgun (WGS) entry which is preliminary data.</text>
</comment>
<gene>
    <name evidence="3" type="ORF">AB3K24_07950</name>
</gene>
<keyword evidence="3" id="KW-0540">Nuclease</keyword>
<dbReference type="SUPFAM" id="SSF116734">
    <property type="entry name" value="DNA methylase specificity domain"/>
    <property type="match status" value="1"/>
</dbReference>
<evidence type="ECO:0000313" key="4">
    <source>
        <dbReference type="Proteomes" id="UP001556617"/>
    </source>
</evidence>
<evidence type="ECO:0000256" key="1">
    <source>
        <dbReference type="ARBA" id="ARBA00022747"/>
    </source>
</evidence>
<dbReference type="Proteomes" id="UP001556617">
    <property type="component" value="Unassembled WGS sequence"/>
</dbReference>
<protein>
    <submittedName>
        <fullName evidence="3">Restriction endonuclease subunit M</fullName>
    </submittedName>
</protein>
<dbReference type="RefSeq" id="WP_367974944.1">
    <property type="nucleotide sequence ID" value="NZ_JBFPEQ010000001.1"/>
</dbReference>
<proteinExistence type="predicted"/>
<dbReference type="GO" id="GO:0004519">
    <property type="term" value="F:endonuclease activity"/>
    <property type="evidence" value="ECO:0007669"/>
    <property type="project" value="UniProtKB-KW"/>
</dbReference>
<reference evidence="3 4" key="1">
    <citation type="submission" date="2024-07" db="EMBL/GenBank/DDBJ databases">
        <authorList>
            <person name="Yun M."/>
        </authorList>
    </citation>
    <scope>NUCLEOTIDE SEQUENCE [LARGE SCALE GENOMIC DNA]</scope>
    <source>
        <strain evidence="3 4">MS01</strain>
    </source>
</reference>
<accession>A0ABV3S5D8</accession>
<dbReference type="Gene3D" id="3.90.220.20">
    <property type="entry name" value="DNA methylase specificity domains"/>
    <property type="match status" value="1"/>
</dbReference>
<keyword evidence="3" id="KW-0255">Endonuclease</keyword>
<keyword evidence="2" id="KW-0238">DNA-binding</keyword>